<dbReference type="EMBL" id="CM001368">
    <property type="protein sequence ID" value="EHJ46596.1"/>
    <property type="molecule type" value="Genomic_DNA"/>
</dbReference>
<sequence length="156" mass="16831">MHIYADADALPNPIKEILFRAAMRLRLGLTLVANKTLQVPRSDYIAAIRVGQGFDVVDAAIVERVSPGDLVVTADIPLAALVIEKDAHALNPRGELYTKDNIQGRLAMRNLLYELRSGGVTTGGPPPLSNRDREAFANQLDIFLTRHAAGADGSSC</sequence>
<evidence type="ECO:0000313" key="4">
    <source>
        <dbReference type="Proteomes" id="UP000004662"/>
    </source>
</evidence>
<reference evidence="4" key="1">
    <citation type="journal article" date="2015" name="Genome Announc.">
        <title>High-Quality Draft Genome Sequence of Desulfovibrio carbinoliphilus FW-101-2B, an Organic Acid-Oxidizing Sulfate-Reducing Bacterium Isolated from Uranium(VI)-Contaminated Groundwater.</title>
        <authorList>
            <person name="Ramsay B.D."/>
            <person name="Hwang C."/>
            <person name="Woo H.L."/>
            <person name="Carroll S.L."/>
            <person name="Lucas S."/>
            <person name="Han J."/>
            <person name="Lapidus A.L."/>
            <person name="Cheng J.F."/>
            <person name="Goodwin L.A."/>
            <person name="Pitluck S."/>
            <person name="Peters L."/>
            <person name="Chertkov O."/>
            <person name="Held B."/>
            <person name="Detter J.C."/>
            <person name="Han C.S."/>
            <person name="Tapia R."/>
            <person name="Land M.L."/>
            <person name="Hauser L.J."/>
            <person name="Kyrpides N.C."/>
            <person name="Ivanova N.N."/>
            <person name="Mikhailova N."/>
            <person name="Pagani I."/>
            <person name="Woyke T."/>
            <person name="Arkin A.P."/>
            <person name="Dehal P."/>
            <person name="Chivian D."/>
            <person name="Criddle C.S."/>
            <person name="Wu W."/>
            <person name="Chakraborty R."/>
            <person name="Hazen T.C."/>
            <person name="Fields M.W."/>
        </authorList>
    </citation>
    <scope>NUCLEOTIDE SEQUENCE [LARGE SCALE GENOMIC DNA]</scope>
    <source>
        <strain evidence="4">FW-101-2B</strain>
    </source>
</reference>
<dbReference type="CDD" id="cd18720">
    <property type="entry name" value="PIN_YqxD-like"/>
    <property type="match status" value="1"/>
</dbReference>
<dbReference type="Proteomes" id="UP000004662">
    <property type="component" value="Chromosome"/>
</dbReference>
<dbReference type="AlphaFoldDB" id="G7QDU0"/>
<dbReference type="RefSeq" id="WP_009180032.1">
    <property type="nucleotide sequence ID" value="NZ_CM001368.1"/>
</dbReference>
<dbReference type="InterPro" id="IPR003791">
    <property type="entry name" value="UPF0178"/>
</dbReference>
<dbReference type="PANTHER" id="PTHR35146">
    <property type="entry name" value="UPF0178 PROTEIN YAII"/>
    <property type="match status" value="1"/>
</dbReference>
<dbReference type="eggNOG" id="COG1671">
    <property type="taxonomic scope" value="Bacteria"/>
</dbReference>
<dbReference type="OrthoDB" id="9798918at2"/>
<name>G7QDU0_9BACT</name>
<keyword evidence="4" id="KW-1185">Reference proteome</keyword>
<comment type="similarity">
    <text evidence="1 2">Belongs to the UPF0178 family.</text>
</comment>
<accession>G7QDU0</accession>
<dbReference type="PANTHER" id="PTHR35146:SF1">
    <property type="entry name" value="UPF0178 PROTEIN YAII"/>
    <property type="match status" value="1"/>
</dbReference>
<organism evidence="3 4">
    <name type="scientific">Solidesulfovibrio carbinoliphilus subsp. oakridgensis</name>
    <dbReference type="NCBI Taxonomy" id="694327"/>
    <lineage>
        <taxon>Bacteria</taxon>
        <taxon>Pseudomonadati</taxon>
        <taxon>Thermodesulfobacteriota</taxon>
        <taxon>Desulfovibrionia</taxon>
        <taxon>Desulfovibrionales</taxon>
        <taxon>Desulfovibrionaceae</taxon>
        <taxon>Solidesulfovibrio</taxon>
    </lineage>
</organism>
<dbReference type="STRING" id="694327.DFW101_0579"/>
<dbReference type="NCBIfam" id="NF001095">
    <property type="entry name" value="PRK00124.1"/>
    <property type="match status" value="1"/>
</dbReference>
<dbReference type="Pfam" id="PF02639">
    <property type="entry name" value="DUF188"/>
    <property type="match status" value="1"/>
</dbReference>
<dbReference type="HAMAP" id="MF_00489">
    <property type="entry name" value="UPF0178"/>
    <property type="match status" value="1"/>
</dbReference>
<evidence type="ECO:0000313" key="3">
    <source>
        <dbReference type="EMBL" id="EHJ46596.1"/>
    </source>
</evidence>
<protein>
    <recommendedName>
        <fullName evidence="2">UPF0178 protein DFW101_0579</fullName>
    </recommendedName>
</protein>
<evidence type="ECO:0000256" key="1">
    <source>
        <dbReference type="ARBA" id="ARBA00008522"/>
    </source>
</evidence>
<proteinExistence type="inferred from homology"/>
<evidence type="ECO:0000256" key="2">
    <source>
        <dbReference type="HAMAP-Rule" id="MF_00489"/>
    </source>
</evidence>
<gene>
    <name evidence="3" type="ORF">DFW101_0579</name>
</gene>
<dbReference type="HOGENOM" id="CLU_106619_2_1_7"/>